<name>A0A5N5N3N5_9ROSI</name>
<evidence type="ECO:0000313" key="1">
    <source>
        <dbReference type="EMBL" id="KAB5560836.1"/>
    </source>
</evidence>
<comment type="caution">
    <text evidence="1">The sequence shown here is derived from an EMBL/GenBank/DDBJ whole genome shotgun (WGS) entry which is preliminary data.</text>
</comment>
<dbReference type="PANTHER" id="PTHR46137">
    <property type="entry name" value="OS05G0310600 PROTEIN"/>
    <property type="match status" value="1"/>
</dbReference>
<organism evidence="1 2">
    <name type="scientific">Salix brachista</name>
    <dbReference type="NCBI Taxonomy" id="2182728"/>
    <lineage>
        <taxon>Eukaryota</taxon>
        <taxon>Viridiplantae</taxon>
        <taxon>Streptophyta</taxon>
        <taxon>Embryophyta</taxon>
        <taxon>Tracheophyta</taxon>
        <taxon>Spermatophyta</taxon>
        <taxon>Magnoliopsida</taxon>
        <taxon>eudicotyledons</taxon>
        <taxon>Gunneridae</taxon>
        <taxon>Pentapetalae</taxon>
        <taxon>rosids</taxon>
        <taxon>fabids</taxon>
        <taxon>Malpighiales</taxon>
        <taxon>Salicaceae</taxon>
        <taxon>Saliceae</taxon>
        <taxon>Salix</taxon>
    </lineage>
</organism>
<proteinExistence type="predicted"/>
<keyword evidence="2" id="KW-1185">Reference proteome</keyword>
<dbReference type="AlphaFoldDB" id="A0A5N5N3N5"/>
<sequence>MGLLSNKIERDVLKPGDHIYSWRNAYLYAHHGLSLSLSLFVFLPFRVTPFGAFELVGSDYSFELTRH</sequence>
<reference evidence="2" key="1">
    <citation type="journal article" date="2019" name="Gigascience">
        <title>De novo genome assembly of the endangered Acer yangbiense, a plant species with extremely small populations endemic to Yunnan Province, China.</title>
        <authorList>
            <person name="Yang J."/>
            <person name="Wariss H.M."/>
            <person name="Tao L."/>
            <person name="Zhang R."/>
            <person name="Yun Q."/>
            <person name="Hollingsworth P."/>
            <person name="Dao Z."/>
            <person name="Luo G."/>
            <person name="Guo H."/>
            <person name="Ma Y."/>
            <person name="Sun W."/>
        </authorList>
    </citation>
    <scope>NUCLEOTIDE SEQUENCE [LARGE SCALE GENOMIC DNA]</scope>
    <source>
        <strain evidence="2">cv. br00</strain>
    </source>
</reference>
<evidence type="ECO:0000313" key="2">
    <source>
        <dbReference type="Proteomes" id="UP000326939"/>
    </source>
</evidence>
<accession>A0A5N5N3N5</accession>
<dbReference type="EMBL" id="VDCV01000004">
    <property type="protein sequence ID" value="KAB5560836.1"/>
    <property type="molecule type" value="Genomic_DNA"/>
</dbReference>
<protein>
    <submittedName>
        <fullName evidence="1">Uncharacterized protein</fullName>
    </submittedName>
</protein>
<gene>
    <name evidence="1" type="ORF">DKX38_005793</name>
</gene>
<dbReference type="PANTHER" id="PTHR46137:SF3">
    <property type="entry name" value="OS05G0310600 PROTEIN"/>
    <property type="match status" value="1"/>
</dbReference>
<dbReference type="Proteomes" id="UP000326939">
    <property type="component" value="Chromosome 4"/>
</dbReference>